<gene>
    <name evidence="2" type="ORF">PMEA_00002517</name>
</gene>
<dbReference type="Pfam" id="PF12770">
    <property type="entry name" value="CHAT"/>
    <property type="match status" value="1"/>
</dbReference>
<name>A0AAU9WF10_9CNID</name>
<evidence type="ECO:0000313" key="3">
    <source>
        <dbReference type="Proteomes" id="UP001159428"/>
    </source>
</evidence>
<dbReference type="EMBL" id="CALNXJ010000011">
    <property type="protein sequence ID" value="CAH3108375.1"/>
    <property type="molecule type" value="Genomic_DNA"/>
</dbReference>
<feature type="domain" description="CHAT" evidence="1">
    <location>
        <begin position="109"/>
        <end position="163"/>
    </location>
</feature>
<proteinExistence type="predicted"/>
<sequence>MAEKYLVESHISANPQSWFGIENVFRKKNNCSCLYISFFENELHLWILKTTEVLYYKRISLEENLVQAGLPKDLPLSQFLADYFRSLARLRLMEKHEEDGVVSSLSLCYKLFIAPIYDLLEEPEVIIVPDRSLYKVPFAALSEKEGVQHLSETHRIRVIPSLTILKY</sequence>
<accession>A0AAU9WF10</accession>
<protein>
    <recommendedName>
        <fullName evidence="1">CHAT domain-containing protein</fullName>
    </recommendedName>
</protein>
<comment type="caution">
    <text evidence="2">The sequence shown here is derived from an EMBL/GenBank/DDBJ whole genome shotgun (WGS) entry which is preliminary data.</text>
</comment>
<organism evidence="2 3">
    <name type="scientific">Pocillopora meandrina</name>
    <dbReference type="NCBI Taxonomy" id="46732"/>
    <lineage>
        <taxon>Eukaryota</taxon>
        <taxon>Metazoa</taxon>
        <taxon>Cnidaria</taxon>
        <taxon>Anthozoa</taxon>
        <taxon>Hexacorallia</taxon>
        <taxon>Scleractinia</taxon>
        <taxon>Astrocoeniina</taxon>
        <taxon>Pocilloporidae</taxon>
        <taxon>Pocillopora</taxon>
    </lineage>
</organism>
<dbReference type="Proteomes" id="UP001159428">
    <property type="component" value="Unassembled WGS sequence"/>
</dbReference>
<evidence type="ECO:0000313" key="2">
    <source>
        <dbReference type="EMBL" id="CAH3108375.1"/>
    </source>
</evidence>
<dbReference type="InterPro" id="IPR024983">
    <property type="entry name" value="CHAT_dom"/>
</dbReference>
<reference evidence="2 3" key="1">
    <citation type="submission" date="2022-05" db="EMBL/GenBank/DDBJ databases">
        <authorList>
            <consortium name="Genoscope - CEA"/>
            <person name="William W."/>
        </authorList>
    </citation>
    <scope>NUCLEOTIDE SEQUENCE [LARGE SCALE GENOMIC DNA]</scope>
</reference>
<evidence type="ECO:0000259" key="1">
    <source>
        <dbReference type="Pfam" id="PF12770"/>
    </source>
</evidence>
<dbReference type="AlphaFoldDB" id="A0AAU9WF10"/>
<keyword evidence="3" id="KW-1185">Reference proteome</keyword>